<evidence type="ECO:0000256" key="5">
    <source>
        <dbReference type="ARBA" id="ARBA00022679"/>
    </source>
</evidence>
<name>A0A7G9FJX9_9FIRM</name>
<evidence type="ECO:0000256" key="3">
    <source>
        <dbReference type="ARBA" id="ARBA00010281"/>
    </source>
</evidence>
<dbReference type="EMBL" id="CP060632">
    <property type="protein sequence ID" value="QNL98860.1"/>
    <property type="molecule type" value="Genomic_DNA"/>
</dbReference>
<dbReference type="PANTHER" id="PTHR45825:SF11">
    <property type="entry name" value="ALPHA AMYLASE DOMAIN-CONTAINING PROTEIN"/>
    <property type="match status" value="1"/>
</dbReference>
<dbReference type="Pfam" id="PF08323">
    <property type="entry name" value="Glyco_transf_5"/>
    <property type="match status" value="1"/>
</dbReference>
<dbReference type="KEGG" id="wcp:H9Q76_08880"/>
<dbReference type="CDD" id="cd03791">
    <property type="entry name" value="GT5_Glycogen_synthase_DULL1-like"/>
    <property type="match status" value="1"/>
</dbReference>
<feature type="domain" description="Starch synthase catalytic" evidence="9">
    <location>
        <begin position="3"/>
        <end position="239"/>
    </location>
</feature>
<dbReference type="SUPFAM" id="SSF53756">
    <property type="entry name" value="UDP-Glycosyltransferase/glycogen phosphorylase"/>
    <property type="match status" value="1"/>
</dbReference>
<dbReference type="EC" id="2.4.1.21" evidence="7"/>
<evidence type="ECO:0000313" key="10">
    <source>
        <dbReference type="EMBL" id="QNL98860.1"/>
    </source>
</evidence>
<evidence type="ECO:0000256" key="1">
    <source>
        <dbReference type="ARBA" id="ARBA00001478"/>
    </source>
</evidence>
<keyword evidence="6 7" id="KW-0320">Glycogen biosynthesis</keyword>
<dbReference type="GO" id="GO:0009011">
    <property type="term" value="F:alpha-1,4-glucan glucosyltransferase (ADP-glucose donor) activity"/>
    <property type="evidence" value="ECO:0007669"/>
    <property type="project" value="UniProtKB-UniRule"/>
</dbReference>
<accession>A0A7G9FJX9</accession>
<dbReference type="GO" id="GO:0005978">
    <property type="term" value="P:glycogen biosynthetic process"/>
    <property type="evidence" value="ECO:0007669"/>
    <property type="project" value="UniProtKB-UniRule"/>
</dbReference>
<evidence type="ECO:0000259" key="8">
    <source>
        <dbReference type="Pfam" id="PF00534"/>
    </source>
</evidence>
<dbReference type="NCBIfam" id="NF001898">
    <property type="entry name" value="PRK00654.1-1"/>
    <property type="match status" value="1"/>
</dbReference>
<dbReference type="InterPro" id="IPR011835">
    <property type="entry name" value="GS/SS"/>
</dbReference>
<evidence type="ECO:0000313" key="11">
    <source>
        <dbReference type="Proteomes" id="UP000515819"/>
    </source>
</evidence>
<evidence type="ECO:0000259" key="9">
    <source>
        <dbReference type="Pfam" id="PF08323"/>
    </source>
</evidence>
<dbReference type="UniPathway" id="UPA00164"/>
<dbReference type="Gene3D" id="3.40.50.2000">
    <property type="entry name" value="Glycogen Phosphorylase B"/>
    <property type="match status" value="2"/>
</dbReference>
<dbReference type="GO" id="GO:0004373">
    <property type="term" value="F:alpha-1,4-glucan glucosyltransferase (UDP-glucose donor) activity"/>
    <property type="evidence" value="ECO:0007669"/>
    <property type="project" value="InterPro"/>
</dbReference>
<evidence type="ECO:0000256" key="7">
    <source>
        <dbReference type="HAMAP-Rule" id="MF_00484"/>
    </source>
</evidence>
<feature type="domain" description="Glycosyl transferase family 1" evidence="8">
    <location>
        <begin position="292"/>
        <end position="438"/>
    </location>
</feature>
<feature type="binding site" evidence="7">
    <location>
        <position position="16"/>
    </location>
    <ligand>
        <name>ADP-alpha-D-glucose</name>
        <dbReference type="ChEBI" id="CHEBI:57498"/>
    </ligand>
</feature>
<sequence length="479" mass="55289">MKKVAYIASECVPFIKTGGLADVVGTLPRIFDKKEYDVRVIIPNYMCLPAKFKEKMRYLTHFHMDIGWKQQYVGVMYLEYEGVPVYFIDNEYYFNGFNIYSDDMKWDIEKFCYFSKAALSILPSIGFQPDIVHCHDWQAGLVPVYLKTLFADNPFYSGMKSIMTIHNLQFQGRWDIKTVQEYSGLPDYLFTPDKLEIDKDASMLKGGLVYADKITTVSNTYAQEIQTPYYGEGLDGLLRARNQSLWGIVNGIDYKDYDPATDKKIYKNYTLKNFRKNKVANKLALQKELGLPEDKNAYMIGIISRLTDQKGLDLVDRVMNDICTDGTQFVVLGTGNRKYEDMFRYYQGIHPAKVSANIYYSDELSHKMYAACDAMLVPSRFEPCGLTQLMALRYGTLPIVRETGGLKDTVIPYNEFEGSGTGFSFANYNAHELLNTINYSKQVYFDKKNAWECMQECAMQQNYSWSNSAEIYQRLYEQV</sequence>
<evidence type="ECO:0000256" key="4">
    <source>
        <dbReference type="ARBA" id="ARBA00022676"/>
    </source>
</evidence>
<organism evidence="10 11">
    <name type="scientific">Wujia chipingensis</name>
    <dbReference type="NCBI Taxonomy" id="2763670"/>
    <lineage>
        <taxon>Bacteria</taxon>
        <taxon>Bacillati</taxon>
        <taxon>Bacillota</taxon>
        <taxon>Clostridia</taxon>
        <taxon>Lachnospirales</taxon>
        <taxon>Lachnospiraceae</taxon>
        <taxon>Wujia</taxon>
    </lineage>
</organism>
<dbReference type="Pfam" id="PF00534">
    <property type="entry name" value="Glycos_transf_1"/>
    <property type="match status" value="1"/>
</dbReference>
<reference evidence="10 11" key="1">
    <citation type="submission" date="2020-08" db="EMBL/GenBank/DDBJ databases">
        <authorList>
            <person name="Liu C."/>
            <person name="Sun Q."/>
        </authorList>
    </citation>
    <scope>NUCLEOTIDE SEQUENCE [LARGE SCALE GENOMIC DNA]</scope>
    <source>
        <strain evidence="10 11">NSJ-4</strain>
    </source>
</reference>
<protein>
    <recommendedName>
        <fullName evidence="7">Glycogen synthase</fullName>
        <ecNumber evidence="7">2.4.1.21</ecNumber>
    </recommendedName>
    <alternativeName>
        <fullName evidence="7">Starch [bacterial glycogen] synthase</fullName>
    </alternativeName>
</protein>
<evidence type="ECO:0000256" key="6">
    <source>
        <dbReference type="ARBA" id="ARBA00023056"/>
    </source>
</evidence>
<comment type="similarity">
    <text evidence="3 7">Belongs to the glycosyltransferase 1 family. Bacterial/plant glycogen synthase subfamily.</text>
</comment>
<dbReference type="NCBIfam" id="TIGR02095">
    <property type="entry name" value="glgA"/>
    <property type="match status" value="1"/>
</dbReference>
<proteinExistence type="inferred from homology"/>
<dbReference type="PANTHER" id="PTHR45825">
    <property type="entry name" value="GRANULE-BOUND STARCH SYNTHASE 1, CHLOROPLASTIC/AMYLOPLASTIC"/>
    <property type="match status" value="1"/>
</dbReference>
<dbReference type="HAMAP" id="MF_00484">
    <property type="entry name" value="Glycogen_synth"/>
    <property type="match status" value="1"/>
</dbReference>
<dbReference type="Proteomes" id="UP000515819">
    <property type="component" value="Chromosome"/>
</dbReference>
<comment type="catalytic activity">
    <reaction evidence="1 7">
        <text>[(1-&gt;4)-alpha-D-glucosyl](n) + ADP-alpha-D-glucose = [(1-&gt;4)-alpha-D-glucosyl](n+1) + ADP + H(+)</text>
        <dbReference type="Rhea" id="RHEA:18189"/>
        <dbReference type="Rhea" id="RHEA-COMP:9584"/>
        <dbReference type="Rhea" id="RHEA-COMP:9587"/>
        <dbReference type="ChEBI" id="CHEBI:15378"/>
        <dbReference type="ChEBI" id="CHEBI:15444"/>
        <dbReference type="ChEBI" id="CHEBI:57498"/>
        <dbReference type="ChEBI" id="CHEBI:456216"/>
        <dbReference type="EC" id="2.4.1.21"/>
    </reaction>
</comment>
<keyword evidence="11" id="KW-1185">Reference proteome</keyword>
<keyword evidence="4 7" id="KW-0328">Glycosyltransferase</keyword>
<comment type="pathway">
    <text evidence="7">Glycan biosynthesis; glycogen biosynthesis.</text>
</comment>
<comment type="function">
    <text evidence="2 7">Synthesizes alpha-1,4-glucan chains using ADP-glucose.</text>
</comment>
<dbReference type="RefSeq" id="WP_117780663.1">
    <property type="nucleotide sequence ID" value="NZ_CP060632.1"/>
</dbReference>
<dbReference type="InterPro" id="IPR013534">
    <property type="entry name" value="Starch_synth_cat_dom"/>
</dbReference>
<dbReference type="InterPro" id="IPR001296">
    <property type="entry name" value="Glyco_trans_1"/>
</dbReference>
<dbReference type="AlphaFoldDB" id="A0A7G9FJX9"/>
<evidence type="ECO:0000256" key="2">
    <source>
        <dbReference type="ARBA" id="ARBA00002764"/>
    </source>
</evidence>
<gene>
    <name evidence="7 10" type="primary">glgA</name>
    <name evidence="10" type="ORF">H9Q76_08880</name>
</gene>
<keyword evidence="5 7" id="KW-0808">Transferase</keyword>